<evidence type="ECO:0000313" key="1">
    <source>
        <dbReference type="EMBL" id="MUI37483.1"/>
    </source>
</evidence>
<reference evidence="1 2" key="1">
    <citation type="submission" date="2019-11" db="EMBL/GenBank/DDBJ databases">
        <title>Genomes of ocular Pseudomonas aeruginosa isolates.</title>
        <authorList>
            <person name="Khan M."/>
            <person name="Rice S.A."/>
            <person name="Willcox M.D.P."/>
            <person name="Stapleton F."/>
        </authorList>
    </citation>
    <scope>NUCLEOTIDE SEQUENCE [LARGE SCALE GENOMIC DNA]</scope>
    <source>
        <strain evidence="1 2">PA221</strain>
    </source>
</reference>
<dbReference type="RefSeq" id="WP_124142410.1">
    <property type="nucleotide sequence ID" value="NZ_BBQK01000013.1"/>
</dbReference>
<evidence type="ECO:0000313" key="2">
    <source>
        <dbReference type="Proteomes" id="UP000433532"/>
    </source>
</evidence>
<dbReference type="AlphaFoldDB" id="A0A844NPA8"/>
<comment type="caution">
    <text evidence="1">The sequence shown here is derived from an EMBL/GenBank/DDBJ whole genome shotgun (WGS) entry which is preliminary data.</text>
</comment>
<organism evidence="1 2">
    <name type="scientific">Pseudomonas aeruginosa</name>
    <dbReference type="NCBI Taxonomy" id="287"/>
    <lineage>
        <taxon>Bacteria</taxon>
        <taxon>Pseudomonadati</taxon>
        <taxon>Pseudomonadota</taxon>
        <taxon>Gammaproteobacteria</taxon>
        <taxon>Pseudomonadales</taxon>
        <taxon>Pseudomonadaceae</taxon>
        <taxon>Pseudomonas</taxon>
    </lineage>
</organism>
<gene>
    <name evidence="1" type="ORF">GNQ48_20960</name>
</gene>
<dbReference type="Proteomes" id="UP000433532">
    <property type="component" value="Unassembled WGS sequence"/>
</dbReference>
<protein>
    <submittedName>
        <fullName evidence="1">Uncharacterized protein</fullName>
    </submittedName>
</protein>
<accession>A0A844NPA8</accession>
<dbReference type="EMBL" id="WOAD01000020">
    <property type="protein sequence ID" value="MUI37483.1"/>
    <property type="molecule type" value="Genomic_DNA"/>
</dbReference>
<name>A0A844NPA8_PSEAI</name>
<proteinExistence type="predicted"/>
<sequence length="65" mass="6930">MAAESERRIGGRQWESNSFFAVVVGGLFLVNTSEIGPFSGAIQGIGGKSQQVISTLFRRLSLLSA</sequence>